<evidence type="ECO:0000256" key="2">
    <source>
        <dbReference type="ARBA" id="ARBA00022692"/>
    </source>
</evidence>
<proteinExistence type="predicted"/>
<evidence type="ECO:0000256" key="5">
    <source>
        <dbReference type="SAM" id="Phobius"/>
    </source>
</evidence>
<evidence type="ECO:0000313" key="15">
    <source>
        <dbReference type="Proteomes" id="UP000479531"/>
    </source>
</evidence>
<dbReference type="STRING" id="166486.ERS852572_02067"/>
<feature type="transmembrane region" description="Helical" evidence="5">
    <location>
        <begin position="138"/>
        <end position="158"/>
    </location>
</feature>
<dbReference type="EMBL" id="WNAJ01000005">
    <property type="protein sequence ID" value="MTR84726.1"/>
    <property type="molecule type" value="Genomic_DNA"/>
</dbReference>
<dbReference type="OrthoDB" id="2065327at2"/>
<organism evidence="6 11">
    <name type="scientific">Roseburia intestinalis</name>
    <dbReference type="NCBI Taxonomy" id="166486"/>
    <lineage>
        <taxon>Bacteria</taxon>
        <taxon>Bacillati</taxon>
        <taxon>Bacillota</taxon>
        <taxon>Clostridia</taxon>
        <taxon>Lachnospirales</taxon>
        <taxon>Lachnospiraceae</taxon>
        <taxon>Roseburia</taxon>
    </lineage>
</organism>
<dbReference type="Proteomes" id="UP000095350">
    <property type="component" value="Unassembled WGS sequence"/>
</dbReference>
<feature type="transmembrane region" description="Helical" evidence="5">
    <location>
        <begin position="72"/>
        <end position="91"/>
    </location>
</feature>
<evidence type="ECO:0000256" key="4">
    <source>
        <dbReference type="ARBA" id="ARBA00023136"/>
    </source>
</evidence>
<dbReference type="Proteomes" id="UP000479531">
    <property type="component" value="Unassembled WGS sequence"/>
</dbReference>
<accession>A0A173UG30</accession>
<dbReference type="EMBL" id="QRQN01000003">
    <property type="protein sequence ID" value="RHN11150.1"/>
    <property type="molecule type" value="Genomic_DNA"/>
</dbReference>
<evidence type="ECO:0000313" key="8">
    <source>
        <dbReference type="EMBL" id="MVQ44801.1"/>
    </source>
</evidence>
<dbReference type="InterPro" id="IPR003810">
    <property type="entry name" value="Mntp/YtaF"/>
</dbReference>
<dbReference type="EMBL" id="QSFP01000003">
    <property type="protein sequence ID" value="RHA69218.1"/>
    <property type="molecule type" value="Genomic_DNA"/>
</dbReference>
<reference evidence="6 11" key="1">
    <citation type="submission" date="2015-09" db="EMBL/GenBank/DDBJ databases">
        <authorList>
            <consortium name="Pathogen Informatics"/>
        </authorList>
    </citation>
    <scope>NUCLEOTIDE SEQUENCE [LARGE SCALE GENOMIC DNA]</scope>
    <source>
        <strain evidence="6 11">2789STDY5834960</strain>
    </source>
</reference>
<feature type="transmembrane region" description="Helical" evidence="5">
    <location>
        <begin position="170"/>
        <end position="191"/>
    </location>
</feature>
<dbReference type="EMBL" id="WGGT01000003">
    <property type="protein sequence ID" value="MVQ44801.1"/>
    <property type="molecule type" value="Genomic_DNA"/>
</dbReference>
<evidence type="ECO:0000313" key="12">
    <source>
        <dbReference type="Proteomes" id="UP000283586"/>
    </source>
</evidence>
<evidence type="ECO:0000313" key="7">
    <source>
        <dbReference type="EMBL" id="MTR84726.1"/>
    </source>
</evidence>
<feature type="transmembrane region" description="Helical" evidence="5">
    <location>
        <begin position="6"/>
        <end position="29"/>
    </location>
</feature>
<gene>
    <name evidence="9" type="ORF">DW927_04250</name>
    <name evidence="10" type="ORF">DWZ31_03625</name>
    <name evidence="6" type="ORF">ERS852572_02067</name>
    <name evidence="8" type="ORF">GCK47_03490</name>
    <name evidence="7" type="ORF">GMD50_06555</name>
</gene>
<dbReference type="Proteomes" id="UP000283586">
    <property type="component" value="Unassembled WGS sequence"/>
</dbReference>
<dbReference type="PANTHER" id="PTHR35529">
    <property type="entry name" value="MANGANESE EFFLUX PUMP MNTP-RELATED"/>
    <property type="match status" value="1"/>
</dbReference>
<dbReference type="PANTHER" id="PTHR35529:SF1">
    <property type="entry name" value="MANGANESE EFFLUX PUMP MNTP-RELATED"/>
    <property type="match status" value="1"/>
</dbReference>
<evidence type="ECO:0000313" key="13">
    <source>
        <dbReference type="Proteomes" id="UP000284465"/>
    </source>
</evidence>
<protein>
    <recommendedName>
        <fullName evidence="16">Mn2+ efflux pump MntP</fullName>
    </recommendedName>
</protein>
<evidence type="ECO:0000313" key="10">
    <source>
        <dbReference type="EMBL" id="RHN11150.1"/>
    </source>
</evidence>
<dbReference type="RefSeq" id="WP_006856348.1">
    <property type="nucleotide sequence ID" value="NZ_CABIYH010000014.1"/>
</dbReference>
<evidence type="ECO:0000313" key="11">
    <source>
        <dbReference type="Proteomes" id="UP000095350"/>
    </source>
</evidence>
<evidence type="ECO:0000313" key="14">
    <source>
        <dbReference type="Proteomes" id="UP000478483"/>
    </source>
</evidence>
<dbReference type="PaxDb" id="166486-ERS852572_02067"/>
<keyword evidence="2 5" id="KW-0812">Transmembrane</keyword>
<evidence type="ECO:0008006" key="16">
    <source>
        <dbReference type="Google" id="ProtNLM"/>
    </source>
</evidence>
<evidence type="ECO:0000313" key="6">
    <source>
        <dbReference type="EMBL" id="CUN13306.1"/>
    </source>
</evidence>
<sequence>MNALENLLIIAGISLDIFAAMECQGSLVAKIDKKQLVKLCALIAAWQMAALFVGSYLSGLLYRNTITHNEKVTGFVIAAAIFFCLGVRLVAKAIKNERIVEHCEQKLGWKQLLAIAAVTSIYTLLTGIAFGFLGTNLLVMLLMIAGLTIAVVVTGIYTGYHLGFEHKTKAYIAGAILLWIAGIDVIVRHILR</sequence>
<keyword evidence="4 5" id="KW-0472">Membrane</keyword>
<evidence type="ECO:0000256" key="3">
    <source>
        <dbReference type="ARBA" id="ARBA00022989"/>
    </source>
</evidence>
<dbReference type="EMBL" id="CYXZ01000014">
    <property type="protein sequence ID" value="CUN13306.1"/>
    <property type="molecule type" value="Genomic_DNA"/>
</dbReference>
<evidence type="ECO:0000256" key="1">
    <source>
        <dbReference type="ARBA" id="ARBA00022475"/>
    </source>
</evidence>
<dbReference type="GeneID" id="61434640"/>
<keyword evidence="3 5" id="KW-1133">Transmembrane helix</keyword>
<reference evidence="8 15" key="4">
    <citation type="submission" date="2019-10" db="EMBL/GenBank/DDBJ databases">
        <title>Roseburia spp. ameliorate alcoholic fatty liver via restoration of gut barrier function.</title>
        <authorList>
            <person name="Seo B."/>
            <person name="Ko G."/>
        </authorList>
    </citation>
    <scope>NUCLEOTIDE SEQUENCE [LARGE SCALE GENOMIC DNA]</scope>
    <source>
        <strain evidence="8 15">SNUG30017</strain>
    </source>
</reference>
<reference evidence="12 13" key="2">
    <citation type="submission" date="2018-08" db="EMBL/GenBank/DDBJ databases">
        <title>A genome reference for cultivated species of the human gut microbiota.</title>
        <authorList>
            <person name="Zou Y."/>
            <person name="Xue W."/>
            <person name="Luo G."/>
        </authorList>
    </citation>
    <scope>NUCLEOTIDE SEQUENCE [LARGE SCALE GENOMIC DNA]</scope>
    <source>
        <strain evidence="10 12">AF31-21AC</strain>
        <strain evidence="9 13">AM43-11</strain>
    </source>
</reference>
<reference evidence="7 14" key="3">
    <citation type="journal article" date="2019" name="Nat. Med.">
        <title>A library of human gut bacterial isolates paired with longitudinal multiomics data enables mechanistic microbiome research.</title>
        <authorList>
            <person name="Poyet M."/>
            <person name="Groussin M."/>
            <person name="Gibbons S.M."/>
            <person name="Avila-Pacheco J."/>
            <person name="Jiang X."/>
            <person name="Kearney S.M."/>
            <person name="Perrotta A.R."/>
            <person name="Berdy B."/>
            <person name="Zhao S."/>
            <person name="Lieberman T.D."/>
            <person name="Swanson P.K."/>
            <person name="Smith M."/>
            <person name="Roesemann S."/>
            <person name="Alexander J.E."/>
            <person name="Rich S.A."/>
            <person name="Livny J."/>
            <person name="Vlamakis H."/>
            <person name="Clish C."/>
            <person name="Bullock K."/>
            <person name="Deik A."/>
            <person name="Scott J."/>
            <person name="Pierce K.A."/>
            <person name="Xavier R.J."/>
            <person name="Alm E.J."/>
        </authorList>
    </citation>
    <scope>NUCLEOTIDE SEQUENCE [LARGE SCALE GENOMIC DNA]</scope>
    <source>
        <strain evidence="7 14">BIOML-A1</strain>
    </source>
</reference>
<name>A0A173UG30_9FIRM</name>
<dbReference type="Pfam" id="PF02659">
    <property type="entry name" value="Mntp"/>
    <property type="match status" value="1"/>
</dbReference>
<dbReference type="AlphaFoldDB" id="A0A173UG30"/>
<feature type="transmembrane region" description="Helical" evidence="5">
    <location>
        <begin position="112"/>
        <end position="132"/>
    </location>
</feature>
<keyword evidence="1" id="KW-1003">Cell membrane</keyword>
<dbReference type="Proteomes" id="UP000478483">
    <property type="component" value="Unassembled WGS sequence"/>
</dbReference>
<dbReference type="Proteomes" id="UP000284465">
    <property type="component" value="Unassembled WGS sequence"/>
</dbReference>
<feature type="transmembrane region" description="Helical" evidence="5">
    <location>
        <begin position="36"/>
        <end position="57"/>
    </location>
</feature>
<evidence type="ECO:0000313" key="9">
    <source>
        <dbReference type="EMBL" id="RHA69218.1"/>
    </source>
</evidence>